<evidence type="ECO:0000313" key="2">
    <source>
        <dbReference type="EMBL" id="QOR59965.1"/>
    </source>
</evidence>
<keyword evidence="1" id="KW-0175">Coiled coil</keyword>
<evidence type="ECO:0000256" key="1">
    <source>
        <dbReference type="SAM" id="Coils"/>
    </source>
</evidence>
<name>A0A7M1RZT6_9CAUD</name>
<accession>A0A7M1RZT6</accession>
<sequence>MEHIIGYNFEYILKGSNVEDIVVTRGKYTATLRYLHIAEEDGRIYTEDSYIPYKKGQAIALLDVYGDFYCNRPIVFDTVEDLKAIFEAEKKKYEEDKAKQREMTDEVCCDCACINCTKA</sequence>
<organism evidence="2 3">
    <name type="scientific">uncultured phage cr114_1</name>
    <dbReference type="NCBI Taxonomy" id="2772088"/>
    <lineage>
        <taxon>Viruses</taxon>
        <taxon>Duplodnaviria</taxon>
        <taxon>Heunggongvirae</taxon>
        <taxon>Uroviricota</taxon>
        <taxon>Caudoviricetes</taxon>
        <taxon>Crassvirales</taxon>
        <taxon>Suoliviridae</taxon>
        <taxon>Uncouvirinae</taxon>
        <taxon>Aurodevirus</taxon>
        <taxon>Aurodevirus intestinalis</taxon>
    </lineage>
</organism>
<reference evidence="2 3" key="1">
    <citation type="submission" date="2020-07" db="EMBL/GenBank/DDBJ databases">
        <title>Taxonomic proposal: Crassvirales, a new order of highly abundant and diverse bacterial viruses.</title>
        <authorList>
            <person name="Shkoporov A.N."/>
            <person name="Stockdale S.R."/>
            <person name="Guerin E."/>
            <person name="Ross R.P."/>
            <person name="Hill C."/>
        </authorList>
    </citation>
    <scope>NUCLEOTIDE SEQUENCE [LARGE SCALE GENOMIC DNA]</scope>
</reference>
<keyword evidence="3" id="KW-1185">Reference proteome</keyword>
<feature type="coiled-coil region" evidence="1">
    <location>
        <begin position="76"/>
        <end position="103"/>
    </location>
</feature>
<dbReference type="EMBL" id="MT774404">
    <property type="protein sequence ID" value="QOR59965.1"/>
    <property type="molecule type" value="Genomic_DNA"/>
</dbReference>
<proteinExistence type="predicted"/>
<dbReference type="RefSeq" id="YP_010112938.1">
    <property type="nucleotide sequence ID" value="NC_055897.1"/>
</dbReference>
<protein>
    <submittedName>
        <fullName evidence="2">Uncharacterized protein</fullName>
    </submittedName>
</protein>
<dbReference type="Proteomes" id="UP000593725">
    <property type="component" value="Segment"/>
</dbReference>
<dbReference type="GeneID" id="65131430"/>
<evidence type="ECO:0000313" key="3">
    <source>
        <dbReference type="Proteomes" id="UP000593725"/>
    </source>
</evidence>
<dbReference type="KEGG" id="vg:65131430"/>